<dbReference type="InterPro" id="IPR018714">
    <property type="entry name" value="DUF2237"/>
</dbReference>
<keyword evidence="2" id="KW-1185">Reference proteome</keyword>
<name>A0A2I1DK80_9PROT</name>
<dbReference type="AlphaFoldDB" id="A0A2I1DK80"/>
<dbReference type="PANTHER" id="PTHR37466">
    <property type="entry name" value="SLR1628 PROTEIN"/>
    <property type="match status" value="1"/>
</dbReference>
<evidence type="ECO:0000313" key="1">
    <source>
        <dbReference type="EMBL" id="PKY10264.1"/>
    </source>
</evidence>
<dbReference type="InParanoid" id="A0A2I1DK80"/>
<dbReference type="OrthoDB" id="9792525at2"/>
<comment type="caution">
    <text evidence="1">The sequence shown here is derived from an EMBL/GenBank/DDBJ whole genome shotgun (WGS) entry which is preliminary data.</text>
</comment>
<gene>
    <name evidence="1" type="ORF">B1757_10605</name>
</gene>
<accession>A0A2I1DK80</accession>
<dbReference type="Pfam" id="PF09996">
    <property type="entry name" value="DUF2237"/>
    <property type="match status" value="1"/>
</dbReference>
<reference evidence="1 2" key="1">
    <citation type="submission" date="2017-03" db="EMBL/GenBank/DDBJ databases">
        <title>Draft genime sequence of the acidophilic sulfur-oxidizing bacterium Acidithiobacillus sp. SH, isolated from seawater.</title>
        <authorList>
            <person name="Sharmin S."/>
            <person name="Tokuhisa M."/>
            <person name="Kanao T."/>
            <person name="Kamimura K."/>
        </authorList>
    </citation>
    <scope>NUCLEOTIDE SEQUENCE [LARGE SCALE GENOMIC DNA]</scope>
    <source>
        <strain evidence="1 2">SH</strain>
    </source>
</reference>
<evidence type="ECO:0000313" key="2">
    <source>
        <dbReference type="Proteomes" id="UP000234329"/>
    </source>
</evidence>
<sequence length="126" mass="14516">MEKNVLDTELQICSNRPRTGFYRDGLCRAGDDDLGTHTVCAVVTEEFLEYTRDRGNDLISARPEYDFPGLRPGDRWCLCALRWEEARLAGKAPLIVLEATHQRTLELVDYAELIQYAWRGSLRRPE</sequence>
<dbReference type="Proteomes" id="UP000234329">
    <property type="component" value="Unassembled WGS sequence"/>
</dbReference>
<proteinExistence type="predicted"/>
<evidence type="ECO:0008006" key="3">
    <source>
        <dbReference type="Google" id="ProtNLM"/>
    </source>
</evidence>
<dbReference type="EMBL" id="MXAV01000040">
    <property type="protein sequence ID" value="PKY10264.1"/>
    <property type="molecule type" value="Genomic_DNA"/>
</dbReference>
<dbReference type="Gene3D" id="3.30.56.110">
    <property type="entry name" value="Protein of unknown function DUF2237"/>
    <property type="match status" value="1"/>
</dbReference>
<dbReference type="PANTHER" id="PTHR37466:SF1">
    <property type="entry name" value="SLR1628 PROTEIN"/>
    <property type="match status" value="1"/>
</dbReference>
<organism evidence="1 2">
    <name type="scientific">Acidithiobacillus marinus</name>
    <dbReference type="NCBI Taxonomy" id="187490"/>
    <lineage>
        <taxon>Bacteria</taxon>
        <taxon>Pseudomonadati</taxon>
        <taxon>Pseudomonadota</taxon>
        <taxon>Acidithiobacillia</taxon>
        <taxon>Acidithiobacillales</taxon>
        <taxon>Acidithiobacillaceae</taxon>
        <taxon>Acidithiobacillus</taxon>
    </lineage>
</organism>
<protein>
    <recommendedName>
        <fullName evidence="3">DUF2237 domain-containing protein</fullName>
    </recommendedName>
</protein>